<sequence length="108" mass="11602">MIVNLNTITIGIFMTCVMTASASSISCINGSCRGTANQVPAGNYPQEEVCGKKIGITDTCDVWCKKQYFKCGVCQSTMVSNIPIQAGVQEGCGHDNLRIFIMCKIPSL</sequence>
<protein>
    <submittedName>
        <fullName evidence="2">Uncharacterized protein</fullName>
    </submittedName>
</protein>
<evidence type="ECO:0000256" key="1">
    <source>
        <dbReference type="SAM" id="SignalP"/>
    </source>
</evidence>
<proteinExistence type="predicted"/>
<dbReference type="Proteomes" id="UP000325313">
    <property type="component" value="Unassembled WGS sequence"/>
</dbReference>
<reference evidence="2 3" key="1">
    <citation type="submission" date="2019-05" db="EMBL/GenBank/DDBJ databases">
        <title>Emergence of the Ug99 lineage of the wheat stem rust pathogen through somatic hybridization.</title>
        <authorList>
            <person name="Li F."/>
            <person name="Upadhyaya N.M."/>
            <person name="Sperschneider J."/>
            <person name="Matny O."/>
            <person name="Nguyen-Phuc H."/>
            <person name="Mago R."/>
            <person name="Raley C."/>
            <person name="Miller M.E."/>
            <person name="Silverstein K.A.T."/>
            <person name="Henningsen E."/>
            <person name="Hirsch C.D."/>
            <person name="Visser B."/>
            <person name="Pretorius Z.A."/>
            <person name="Steffenson B.J."/>
            <person name="Schwessinger B."/>
            <person name="Dodds P.N."/>
            <person name="Figueroa M."/>
        </authorList>
    </citation>
    <scope>NUCLEOTIDE SEQUENCE [LARGE SCALE GENOMIC DNA]</scope>
    <source>
        <strain evidence="2 3">Ug99</strain>
    </source>
</reference>
<gene>
    <name evidence="2" type="ORF">PGTUg99_027756</name>
</gene>
<comment type="caution">
    <text evidence="2">The sequence shown here is derived from an EMBL/GenBank/DDBJ whole genome shotgun (WGS) entry which is preliminary data.</text>
</comment>
<dbReference type="EMBL" id="VDEP01000004">
    <property type="protein sequence ID" value="KAA1138066.1"/>
    <property type="molecule type" value="Genomic_DNA"/>
</dbReference>
<accession>A0A5B0SIQ3</accession>
<feature type="chain" id="PRO_5023081010" evidence="1">
    <location>
        <begin position="23"/>
        <end position="108"/>
    </location>
</feature>
<organism evidence="2 3">
    <name type="scientific">Puccinia graminis f. sp. tritici</name>
    <dbReference type="NCBI Taxonomy" id="56615"/>
    <lineage>
        <taxon>Eukaryota</taxon>
        <taxon>Fungi</taxon>
        <taxon>Dikarya</taxon>
        <taxon>Basidiomycota</taxon>
        <taxon>Pucciniomycotina</taxon>
        <taxon>Pucciniomycetes</taxon>
        <taxon>Pucciniales</taxon>
        <taxon>Pucciniaceae</taxon>
        <taxon>Puccinia</taxon>
    </lineage>
</organism>
<feature type="signal peptide" evidence="1">
    <location>
        <begin position="1"/>
        <end position="22"/>
    </location>
</feature>
<evidence type="ECO:0000313" key="3">
    <source>
        <dbReference type="Proteomes" id="UP000325313"/>
    </source>
</evidence>
<evidence type="ECO:0000313" key="2">
    <source>
        <dbReference type="EMBL" id="KAA1138066.1"/>
    </source>
</evidence>
<name>A0A5B0SIQ3_PUCGR</name>
<keyword evidence="1" id="KW-0732">Signal</keyword>
<dbReference type="AlphaFoldDB" id="A0A5B0SIQ3"/>